<dbReference type="Pfam" id="PF00335">
    <property type="entry name" value="Tetraspanin"/>
    <property type="match status" value="1"/>
</dbReference>
<comment type="subcellular location">
    <subcellularLocation>
        <location evidence="1">Membrane</location>
        <topology evidence="1">Multi-pass membrane protein</topology>
    </subcellularLocation>
</comment>
<reference evidence="8" key="1">
    <citation type="submission" date="2016-11" db="UniProtKB">
        <authorList>
            <consortium name="WormBaseParasite"/>
        </authorList>
    </citation>
    <scope>IDENTIFICATION</scope>
</reference>
<evidence type="ECO:0000256" key="2">
    <source>
        <dbReference type="ARBA" id="ARBA00006840"/>
    </source>
</evidence>
<evidence type="ECO:0000256" key="5">
    <source>
        <dbReference type="ARBA" id="ARBA00023136"/>
    </source>
</evidence>
<dbReference type="PIRSF" id="PIRSF002419">
    <property type="entry name" value="Tetraspanin"/>
    <property type="match status" value="1"/>
</dbReference>
<dbReference type="AlphaFoldDB" id="A0A1I8GLJ9"/>
<feature type="transmembrane region" description="Helical" evidence="6">
    <location>
        <begin position="266"/>
        <end position="293"/>
    </location>
</feature>
<keyword evidence="5 6" id="KW-0472">Membrane</keyword>
<keyword evidence="4 6" id="KW-1133">Transmembrane helix</keyword>
<comment type="similarity">
    <text evidence="2">Belongs to the tetraspanin (TM4SF) family.</text>
</comment>
<dbReference type="PANTHER" id="PTHR19282">
    <property type="entry name" value="TETRASPANIN"/>
    <property type="match status" value="1"/>
</dbReference>
<feature type="transmembrane region" description="Helical" evidence="6">
    <location>
        <begin position="103"/>
        <end position="127"/>
    </location>
</feature>
<dbReference type="PANTHER" id="PTHR19282:SF534">
    <property type="entry name" value="TETRASPANIN FAMILY-RELATED"/>
    <property type="match status" value="1"/>
</dbReference>
<keyword evidence="3 6" id="KW-0812">Transmembrane</keyword>
<keyword evidence="7" id="KW-1185">Reference proteome</keyword>
<dbReference type="WBParaSite" id="maker-uti_cns_0002250-snap-gene-0.10-mRNA-1">
    <property type="protein sequence ID" value="maker-uti_cns_0002250-snap-gene-0.10-mRNA-1"/>
    <property type="gene ID" value="maker-uti_cns_0002250-snap-gene-0.10"/>
</dbReference>
<dbReference type="PRINTS" id="PR00259">
    <property type="entry name" value="TMFOUR"/>
</dbReference>
<sequence>MGCGVKLARAVLLIFTLIFLLIGLALLGAGIWMLVSQDRLFNVLNLINEHAGNSEIGDELERVSQQKGVVATAGAILVAAGAISAVISFFGCMGAIKQSKFLLIIYAGIIGLLLGGQIAAAVLVMLYKDRAVSLASSQLLILQDKYLISINEFPTAVKQPESAVSLAFNSMFVSLRCCGVNNVTDAAASGSWQKSNRTWYNRGNLTVPATCCPLVDHADTTQLLVELRWDFLPEMLRSFSCPVSGDGMKTLPCVEALLAFVNQYSLWILVGCVAFAAAQLLVITFTFCLVCAISDDKKYG</sequence>
<evidence type="ECO:0000256" key="3">
    <source>
        <dbReference type="ARBA" id="ARBA00022692"/>
    </source>
</evidence>
<evidence type="ECO:0000256" key="4">
    <source>
        <dbReference type="ARBA" id="ARBA00022989"/>
    </source>
</evidence>
<proteinExistence type="inferred from homology"/>
<dbReference type="Proteomes" id="UP000095280">
    <property type="component" value="Unplaced"/>
</dbReference>
<organism evidence="7 8">
    <name type="scientific">Macrostomum lignano</name>
    <dbReference type="NCBI Taxonomy" id="282301"/>
    <lineage>
        <taxon>Eukaryota</taxon>
        <taxon>Metazoa</taxon>
        <taxon>Spiralia</taxon>
        <taxon>Lophotrochozoa</taxon>
        <taxon>Platyhelminthes</taxon>
        <taxon>Rhabditophora</taxon>
        <taxon>Macrostomorpha</taxon>
        <taxon>Macrostomida</taxon>
        <taxon>Macrostomidae</taxon>
        <taxon>Macrostomum</taxon>
    </lineage>
</organism>
<name>A0A1I8GLJ9_9PLAT</name>
<evidence type="ECO:0000313" key="8">
    <source>
        <dbReference type="WBParaSite" id="maker-uti_cns_0002250-snap-gene-0.10-mRNA-1"/>
    </source>
</evidence>
<dbReference type="InterPro" id="IPR000301">
    <property type="entry name" value="Tetraspanin_animals"/>
</dbReference>
<evidence type="ECO:0000313" key="7">
    <source>
        <dbReference type="Proteomes" id="UP000095280"/>
    </source>
</evidence>
<evidence type="ECO:0000256" key="1">
    <source>
        <dbReference type="ARBA" id="ARBA00004141"/>
    </source>
</evidence>
<feature type="transmembrane region" description="Helical" evidence="6">
    <location>
        <begin position="69"/>
        <end position="91"/>
    </location>
</feature>
<feature type="transmembrane region" description="Helical" evidence="6">
    <location>
        <begin position="12"/>
        <end position="35"/>
    </location>
</feature>
<dbReference type="InterPro" id="IPR018499">
    <property type="entry name" value="Tetraspanin/Peripherin"/>
</dbReference>
<dbReference type="GO" id="GO:0005886">
    <property type="term" value="C:plasma membrane"/>
    <property type="evidence" value="ECO:0007669"/>
    <property type="project" value="TreeGrafter"/>
</dbReference>
<evidence type="ECO:0000256" key="6">
    <source>
        <dbReference type="SAM" id="Phobius"/>
    </source>
</evidence>
<protein>
    <submittedName>
        <fullName evidence="8">Tetraspanin</fullName>
    </submittedName>
</protein>
<accession>A0A1I8GLJ9</accession>